<keyword evidence="3" id="KW-0964">Secreted</keyword>
<dbReference type="InterPro" id="IPR001343">
    <property type="entry name" value="Hemolysn_Ca-bd"/>
</dbReference>
<evidence type="ECO:0000256" key="1">
    <source>
        <dbReference type="ARBA" id="ARBA00002822"/>
    </source>
</evidence>
<dbReference type="SMART" id="SM00710">
    <property type="entry name" value="PbH1"/>
    <property type="match status" value="4"/>
</dbReference>
<dbReference type="RefSeq" id="WP_170842718.1">
    <property type="nucleotide sequence ID" value="NZ_FNIT01000019.1"/>
</dbReference>
<dbReference type="SUPFAM" id="SSF51120">
    <property type="entry name" value="beta-Roll"/>
    <property type="match status" value="3"/>
</dbReference>
<dbReference type="InterPro" id="IPR011049">
    <property type="entry name" value="Serralysin-like_metalloprot_C"/>
</dbReference>
<comment type="function">
    <text evidence="1">Converts beta-D-mannuronic acid (M) to alpha-L-guluronic acid (G), producing a polymer with gel-forming capacity, required for the formation of the cyst coat.</text>
</comment>
<dbReference type="Pfam" id="PF13229">
    <property type="entry name" value="Beta_helix"/>
    <property type="match status" value="1"/>
</dbReference>
<dbReference type="GO" id="GO:0005509">
    <property type="term" value="F:calcium ion binding"/>
    <property type="evidence" value="ECO:0007669"/>
    <property type="project" value="InterPro"/>
</dbReference>
<dbReference type="Proteomes" id="UP000198793">
    <property type="component" value="Unassembled WGS sequence"/>
</dbReference>
<sequence length="528" mass="54874">LHHMQADGMQFSDVDDVVVDGNHLHDFLGSAWSINHNDMIQFFTSGTTSPSQNVVVRNNVLDSGQGHWTQAIFFGNEAVNAGAGNAMRYKNVLIENNTVYNNTFHGITVDKAEGLTIRNNTVLRNTETAMGEVRNDGIYIMVKPGSANVSVSGNVAERILVESPATQTANLTLDYKNPNAANYVGNLLDTSQQLDKAHVTGVKLLDGSAILKSLLLANGVLGSLLTAPAAAAPALPQPEGPRTQIGTDNADKLVGHAGSDVIHGGAGHDLIQGLDGHDELYGDAGNDTLEGGLGNDTLIGGDGNDRLHGGFGQDLIHGGEGNDSIYGDDGDDTLFGEGGADWLEGGAGNDTLDGGDGNDRLLGGDGNDLLHGGAGNDNLEGGVGNDTLFGGEGNDKLLGGDGHDVLLGQDGDDHLYGEGGNDTIFGGAGSDMLWGGDGDDVLDGGLGRDNYYGGAGRDTFILRKGEIDDDRINDYSGQEDKVVLSGFGPGAHVEKVWGSVYAVHDADGSVAQFRVGVTDGQPINWVFS</sequence>
<dbReference type="InterPro" id="IPR011050">
    <property type="entry name" value="Pectin_lyase_fold/virulence"/>
</dbReference>
<dbReference type="NCBIfam" id="TIGR03804">
    <property type="entry name" value="para_beta_helix"/>
    <property type="match status" value="1"/>
</dbReference>
<dbReference type="STRING" id="1166073.SAMN05192530_11929"/>
<feature type="domain" description="Right handed beta helix" evidence="5">
    <location>
        <begin position="2"/>
        <end position="157"/>
    </location>
</feature>
<organism evidence="6 7">
    <name type="scientific">Aureimonas jatrophae</name>
    <dbReference type="NCBI Taxonomy" id="1166073"/>
    <lineage>
        <taxon>Bacteria</taxon>
        <taxon>Pseudomonadati</taxon>
        <taxon>Pseudomonadota</taxon>
        <taxon>Alphaproteobacteria</taxon>
        <taxon>Hyphomicrobiales</taxon>
        <taxon>Aurantimonadaceae</taxon>
        <taxon>Aureimonas</taxon>
    </lineage>
</organism>
<protein>
    <submittedName>
        <fullName evidence="6">Parallel beta-helix repeat (Two copies)</fullName>
    </submittedName>
</protein>
<keyword evidence="7" id="KW-1185">Reference proteome</keyword>
<dbReference type="InterPro" id="IPR006626">
    <property type="entry name" value="PbH1"/>
</dbReference>
<feature type="region of interest" description="Disordered" evidence="4">
    <location>
        <begin position="320"/>
        <end position="364"/>
    </location>
</feature>
<dbReference type="AlphaFoldDB" id="A0A1H0NDB6"/>
<dbReference type="PRINTS" id="PR00313">
    <property type="entry name" value="CABNDNGRPT"/>
</dbReference>
<evidence type="ECO:0000256" key="4">
    <source>
        <dbReference type="SAM" id="MobiDB-lite"/>
    </source>
</evidence>
<dbReference type="InterPro" id="IPR039448">
    <property type="entry name" value="Beta_helix"/>
</dbReference>
<evidence type="ECO:0000313" key="7">
    <source>
        <dbReference type="Proteomes" id="UP000198793"/>
    </source>
</evidence>
<dbReference type="GO" id="GO:0005576">
    <property type="term" value="C:extracellular region"/>
    <property type="evidence" value="ECO:0007669"/>
    <property type="project" value="UniProtKB-SubCell"/>
</dbReference>
<evidence type="ECO:0000256" key="3">
    <source>
        <dbReference type="ARBA" id="ARBA00022525"/>
    </source>
</evidence>
<reference evidence="6 7" key="1">
    <citation type="submission" date="2016-10" db="EMBL/GenBank/DDBJ databases">
        <authorList>
            <person name="de Groot N.N."/>
        </authorList>
    </citation>
    <scope>NUCLEOTIDE SEQUENCE [LARGE SCALE GENOMIC DNA]</scope>
    <source>
        <strain evidence="7">L7-484,KACC 16230,DSM 25025</strain>
    </source>
</reference>
<gene>
    <name evidence="6" type="ORF">SAMN05192530_11929</name>
</gene>
<evidence type="ECO:0000259" key="5">
    <source>
        <dbReference type="Pfam" id="PF13229"/>
    </source>
</evidence>
<dbReference type="Gene3D" id="2.150.10.10">
    <property type="entry name" value="Serralysin-like metalloprotease, C-terminal"/>
    <property type="match status" value="4"/>
</dbReference>
<dbReference type="PANTHER" id="PTHR38340:SF1">
    <property type="entry name" value="S-LAYER PROTEIN"/>
    <property type="match status" value="1"/>
</dbReference>
<dbReference type="InterPro" id="IPR022441">
    <property type="entry name" value="Para_beta_helix_rpt-2"/>
</dbReference>
<dbReference type="SUPFAM" id="SSF51126">
    <property type="entry name" value="Pectin lyase-like"/>
    <property type="match status" value="1"/>
</dbReference>
<proteinExistence type="predicted"/>
<dbReference type="Gene3D" id="2.160.20.10">
    <property type="entry name" value="Single-stranded right-handed beta-helix, Pectin lyase-like"/>
    <property type="match status" value="1"/>
</dbReference>
<dbReference type="InterPro" id="IPR018511">
    <property type="entry name" value="Hemolysin-typ_Ca-bd_CS"/>
</dbReference>
<dbReference type="InterPro" id="IPR012334">
    <property type="entry name" value="Pectin_lyas_fold"/>
</dbReference>
<comment type="subcellular location">
    <subcellularLocation>
        <location evidence="2">Secreted</location>
    </subcellularLocation>
</comment>
<feature type="non-terminal residue" evidence="6">
    <location>
        <position position="1"/>
    </location>
</feature>
<dbReference type="PANTHER" id="PTHR38340">
    <property type="entry name" value="S-LAYER PROTEIN"/>
    <property type="match status" value="1"/>
</dbReference>
<evidence type="ECO:0000256" key="2">
    <source>
        <dbReference type="ARBA" id="ARBA00004613"/>
    </source>
</evidence>
<accession>A0A1H0NDB6</accession>
<dbReference type="EMBL" id="FNIT01000019">
    <property type="protein sequence ID" value="SDO90638.1"/>
    <property type="molecule type" value="Genomic_DNA"/>
</dbReference>
<dbReference type="Pfam" id="PF00353">
    <property type="entry name" value="HemolysinCabind"/>
    <property type="match status" value="5"/>
</dbReference>
<name>A0A1H0NDB6_9HYPH</name>
<dbReference type="PROSITE" id="PS00330">
    <property type="entry name" value="HEMOLYSIN_CALCIUM"/>
    <property type="match status" value="6"/>
</dbReference>
<evidence type="ECO:0000313" key="6">
    <source>
        <dbReference type="EMBL" id="SDO90638.1"/>
    </source>
</evidence>
<dbReference type="InterPro" id="IPR050557">
    <property type="entry name" value="RTX_toxin/Mannuronan_C5-epim"/>
</dbReference>